<evidence type="ECO:0000259" key="12">
    <source>
        <dbReference type="PROSITE" id="PS51466"/>
    </source>
</evidence>
<feature type="compositionally biased region" description="Low complexity" evidence="9">
    <location>
        <begin position="81"/>
        <end position="110"/>
    </location>
</feature>
<feature type="region of interest" description="Disordered" evidence="9">
    <location>
        <begin position="81"/>
        <end position="122"/>
    </location>
</feature>
<evidence type="ECO:0000256" key="3">
    <source>
        <dbReference type="ARBA" id="ARBA00022679"/>
    </source>
</evidence>
<evidence type="ECO:0000259" key="11">
    <source>
        <dbReference type="PROSITE" id="PS51044"/>
    </source>
</evidence>
<dbReference type="Proteomes" id="UP001583193">
    <property type="component" value="Unassembled WGS sequence"/>
</dbReference>
<comment type="caution">
    <text evidence="13">The sequence shown here is derived from an EMBL/GenBank/DDBJ whole genome shotgun (WGS) entry which is preliminary data.</text>
</comment>
<keyword evidence="6" id="KW-0833">Ubl conjugation pathway</keyword>
<feature type="compositionally biased region" description="Low complexity" evidence="9">
    <location>
        <begin position="441"/>
        <end position="454"/>
    </location>
</feature>
<keyword evidence="5 8" id="KW-0863">Zinc-finger</keyword>
<dbReference type="SMART" id="SM00513">
    <property type="entry name" value="SAP"/>
    <property type="match status" value="1"/>
</dbReference>
<dbReference type="InterPro" id="IPR003034">
    <property type="entry name" value="SAP_dom"/>
</dbReference>
<evidence type="ECO:0000256" key="4">
    <source>
        <dbReference type="ARBA" id="ARBA00022723"/>
    </source>
</evidence>
<dbReference type="Pfam" id="PF02891">
    <property type="entry name" value="zf-MIZ"/>
    <property type="match status" value="1"/>
</dbReference>
<dbReference type="InterPro" id="IPR038654">
    <property type="entry name" value="PINIT_sf"/>
</dbReference>
<dbReference type="CDD" id="cd16792">
    <property type="entry name" value="SP-RING_Siz-like"/>
    <property type="match status" value="1"/>
</dbReference>
<evidence type="ECO:0000256" key="2">
    <source>
        <dbReference type="ARBA" id="ARBA00005383"/>
    </source>
</evidence>
<feature type="compositionally biased region" description="Polar residues" evidence="9">
    <location>
        <begin position="500"/>
        <end position="518"/>
    </location>
</feature>
<dbReference type="InterPro" id="IPR004181">
    <property type="entry name" value="Znf_MIZ"/>
</dbReference>
<dbReference type="Gene3D" id="3.30.40.10">
    <property type="entry name" value="Zinc/RING finger domain, C3HC4 (zinc finger)"/>
    <property type="match status" value="1"/>
</dbReference>
<evidence type="ECO:0000256" key="5">
    <source>
        <dbReference type="ARBA" id="ARBA00022771"/>
    </source>
</evidence>
<dbReference type="Gene3D" id="2.60.120.780">
    <property type="entry name" value="PINIT domain"/>
    <property type="match status" value="1"/>
</dbReference>
<feature type="region of interest" description="Disordered" evidence="9">
    <location>
        <begin position="383"/>
        <end position="410"/>
    </location>
</feature>
<sequence>MASPGQVPPDFQSISALIKTMTNAQLKDILRSEGLAVSGVKVSLQLRIIDYIERLYKGGHLDRYNLLKKFIYATAQRSMPSSPSLSPSANQHNPSSALQAASAQSRPSSLGSGMTSQPFSTGRLTFKDSPFYTILEPLTPTMECKVREHTRDSVELRVVLNPSVAVKLQNDPNIRVMVYCAADTGLNQYSKSDVAFPHQVELKANLDEVKANLRGLKNRPGSTRPADVTNYIRKKPGYPNHIVMTYALTQKASKFFVLVNLVQRHPVEELVARLKARKTISKEQVVREMRSRAEDSDIITTSSIMSLKCPLSTLRIEVPCRSVICTHNQCFDASSFLQLQEQAPTWTCPVCNKATSFESLQIDQYVDDILKSTPPEVDQVIVEPTGQWSNPKDEGQPEKGGGVTPATDDDDLIEIKEPPAVPLKQEPLPDHITLQRTPAQSREPSTTSSATRPSSNKRSAAQVIDLTGSDDEETPPRQPKRQALSLPGQMFPQHRLQGSYGHTSGNGTGPNFSSQNGF</sequence>
<keyword evidence="13" id="KW-0436">Ligase</keyword>
<accession>A0ABR3WS67</accession>
<proteinExistence type="inferred from homology"/>
<protein>
    <submittedName>
        <fullName evidence="13">E3 SUMO-protein ligase pli1</fullName>
    </submittedName>
</protein>
<keyword evidence="3" id="KW-0808">Transferase</keyword>
<keyword evidence="4" id="KW-0479">Metal-binding</keyword>
<dbReference type="PANTHER" id="PTHR10782">
    <property type="entry name" value="ZINC FINGER MIZ DOMAIN-CONTAINING PROTEIN"/>
    <property type="match status" value="1"/>
</dbReference>
<dbReference type="Pfam" id="PF02037">
    <property type="entry name" value="SAP"/>
    <property type="match status" value="1"/>
</dbReference>
<organism evidence="13 14">
    <name type="scientific">Paecilomyces lecythidis</name>
    <dbReference type="NCBI Taxonomy" id="3004212"/>
    <lineage>
        <taxon>Eukaryota</taxon>
        <taxon>Fungi</taxon>
        <taxon>Dikarya</taxon>
        <taxon>Ascomycota</taxon>
        <taxon>Pezizomycotina</taxon>
        <taxon>Eurotiomycetes</taxon>
        <taxon>Eurotiomycetidae</taxon>
        <taxon>Eurotiales</taxon>
        <taxon>Thermoascaceae</taxon>
        <taxon>Paecilomyces</taxon>
    </lineage>
</organism>
<gene>
    <name evidence="13" type="primary">pli1</name>
    <name evidence="13" type="ORF">Plec18167_009051</name>
</gene>
<comment type="pathway">
    <text evidence="1">Protein modification; protein sumoylation.</text>
</comment>
<dbReference type="PROSITE" id="PS51466">
    <property type="entry name" value="PINIT"/>
    <property type="match status" value="1"/>
</dbReference>
<dbReference type="InterPro" id="IPR031141">
    <property type="entry name" value="SIZ1/2_SP-RING"/>
</dbReference>
<dbReference type="InterPro" id="IPR023321">
    <property type="entry name" value="PINIT"/>
</dbReference>
<evidence type="ECO:0000313" key="14">
    <source>
        <dbReference type="Proteomes" id="UP001583193"/>
    </source>
</evidence>
<evidence type="ECO:0000256" key="7">
    <source>
        <dbReference type="ARBA" id="ARBA00022833"/>
    </source>
</evidence>
<evidence type="ECO:0000256" key="6">
    <source>
        <dbReference type="ARBA" id="ARBA00022786"/>
    </source>
</evidence>
<evidence type="ECO:0000259" key="10">
    <source>
        <dbReference type="PROSITE" id="PS50800"/>
    </source>
</evidence>
<name>A0ABR3WS67_9EURO</name>
<dbReference type="PANTHER" id="PTHR10782:SF100">
    <property type="entry name" value="LIGASE SIZA, PUTATIVE (AFU_ORTHOLOGUE AFUA_6G05240)-RELATED"/>
    <property type="match status" value="1"/>
</dbReference>
<comment type="similarity">
    <text evidence="2">Belongs to the PIAS family.</text>
</comment>
<feature type="domain" description="SAP" evidence="10">
    <location>
        <begin position="18"/>
        <end position="52"/>
    </location>
</feature>
<evidence type="ECO:0000256" key="9">
    <source>
        <dbReference type="SAM" id="MobiDB-lite"/>
    </source>
</evidence>
<dbReference type="InterPro" id="IPR013083">
    <property type="entry name" value="Znf_RING/FYVE/PHD"/>
</dbReference>
<feature type="domain" description="SP-RING-type" evidence="11">
    <location>
        <begin position="294"/>
        <end position="379"/>
    </location>
</feature>
<evidence type="ECO:0000313" key="13">
    <source>
        <dbReference type="EMBL" id="KAL1866383.1"/>
    </source>
</evidence>
<evidence type="ECO:0000256" key="1">
    <source>
        <dbReference type="ARBA" id="ARBA00004718"/>
    </source>
</evidence>
<evidence type="ECO:0000256" key="8">
    <source>
        <dbReference type="PROSITE-ProRule" id="PRU00452"/>
    </source>
</evidence>
<dbReference type="EMBL" id="JAVDPF010000051">
    <property type="protein sequence ID" value="KAL1866383.1"/>
    <property type="molecule type" value="Genomic_DNA"/>
</dbReference>
<keyword evidence="7" id="KW-0862">Zinc</keyword>
<keyword evidence="14" id="KW-1185">Reference proteome</keyword>
<feature type="compositionally biased region" description="Polar residues" evidence="9">
    <location>
        <begin position="111"/>
        <end position="122"/>
    </location>
</feature>
<feature type="domain" description="PINIT" evidence="12">
    <location>
        <begin position="111"/>
        <end position="265"/>
    </location>
</feature>
<reference evidence="13 14" key="1">
    <citation type="journal article" date="2024" name="IMA Fungus">
        <title>IMA Genome - F19 : A genome assembly and annotation guide to empower mycologists, including annotated draft genome sequences of Ceratocystis pirilliformis, Diaporthe australafricana, Fusarium ophioides, Paecilomyces lecythidis, and Sporothrix stenoceras.</title>
        <authorList>
            <person name="Aylward J."/>
            <person name="Wilson A.M."/>
            <person name="Visagie C.M."/>
            <person name="Spraker J."/>
            <person name="Barnes I."/>
            <person name="Buitendag C."/>
            <person name="Ceriani C."/>
            <person name="Del Mar Angel L."/>
            <person name="du Plessis D."/>
            <person name="Fuchs T."/>
            <person name="Gasser K."/>
            <person name="Kramer D."/>
            <person name="Li W."/>
            <person name="Munsamy K."/>
            <person name="Piso A."/>
            <person name="Price J.L."/>
            <person name="Sonnekus B."/>
            <person name="Thomas C."/>
            <person name="van der Nest A."/>
            <person name="van Dijk A."/>
            <person name="van Heerden A."/>
            <person name="van Vuuren N."/>
            <person name="Yilmaz N."/>
            <person name="Duong T.A."/>
            <person name="van der Merwe N.A."/>
            <person name="Wingfield M.J."/>
            <person name="Wingfield B.D."/>
        </authorList>
    </citation>
    <scope>NUCLEOTIDE SEQUENCE [LARGE SCALE GENOMIC DNA]</scope>
    <source>
        <strain evidence="13 14">CMW 18167</strain>
    </source>
</reference>
<dbReference type="GO" id="GO:0016874">
    <property type="term" value="F:ligase activity"/>
    <property type="evidence" value="ECO:0007669"/>
    <property type="project" value="UniProtKB-KW"/>
</dbReference>
<dbReference type="PROSITE" id="PS50800">
    <property type="entry name" value="SAP"/>
    <property type="match status" value="1"/>
</dbReference>
<dbReference type="Pfam" id="PF14324">
    <property type="entry name" value="PINIT"/>
    <property type="match status" value="1"/>
</dbReference>
<dbReference type="PROSITE" id="PS51044">
    <property type="entry name" value="ZF_SP_RING"/>
    <property type="match status" value="1"/>
</dbReference>
<feature type="region of interest" description="Disordered" evidence="9">
    <location>
        <begin position="435"/>
        <end position="518"/>
    </location>
</feature>